<dbReference type="InterPro" id="IPR012910">
    <property type="entry name" value="Plug_dom"/>
</dbReference>
<evidence type="ECO:0000313" key="14">
    <source>
        <dbReference type="Proteomes" id="UP000272117"/>
    </source>
</evidence>
<evidence type="ECO:0000256" key="3">
    <source>
        <dbReference type="ARBA" id="ARBA00022452"/>
    </source>
</evidence>
<evidence type="ECO:0000256" key="9">
    <source>
        <dbReference type="RuleBase" id="RU003357"/>
    </source>
</evidence>
<keyword evidence="10" id="KW-0732">Signal</keyword>
<evidence type="ECO:0000256" key="7">
    <source>
        <dbReference type="ARBA" id="ARBA00023237"/>
    </source>
</evidence>
<feature type="domain" description="TonB-dependent receptor plug" evidence="12">
    <location>
        <begin position="118"/>
        <end position="243"/>
    </location>
</feature>
<evidence type="ECO:0000256" key="10">
    <source>
        <dbReference type="SAM" id="SignalP"/>
    </source>
</evidence>
<keyword evidence="5 9" id="KW-0798">TonB box</keyword>
<keyword evidence="3 8" id="KW-1134">Transmembrane beta strand</keyword>
<keyword evidence="7 8" id="KW-0998">Cell outer membrane</keyword>
<keyword evidence="13" id="KW-0675">Receptor</keyword>
<evidence type="ECO:0000313" key="13">
    <source>
        <dbReference type="EMBL" id="RNI26042.1"/>
    </source>
</evidence>
<comment type="caution">
    <text evidence="13">The sequence shown here is derived from an EMBL/GenBank/DDBJ whole genome shotgun (WGS) entry which is preliminary data.</text>
</comment>
<evidence type="ECO:0000256" key="6">
    <source>
        <dbReference type="ARBA" id="ARBA00023136"/>
    </source>
</evidence>
<sequence length="1054" mass="116023">MKRMVHQFLKLTFLMLFPVLQVMAQDRTVTGTVTGKEDGQALAGVSVVVKGTTNGTTTDPSGAFSIQVPNPDATLVFSFIGLISQEVPVQNRSTLNIQMAQDRKALDEVVVVGYGTQKKRDLTGAISSVKAEDLVVNSGAASIGHMLKGKAAGLMIRENSAQPGGGLDILIRGAGSINASNAPLIVVDGFPISDLQQPESGGRYQAGTQSILNSFNPNDIESVEVLKDASATSIYGARAANGVILITTKRGKAGKAEVQYSNTFSVQKYDNPFDVLPLNEWMQVRNEAAWERWNFDNNVFPYGNRTLEEAQADPVNGPFRRLYTQNAINNVGKGTDWVGLVTRDGTIQQHNLSLTGGTESTRFLLSGNYYKHNGVIKNSGIERFTVRANIDQEVNKYIKFGLNLTASRINNDNSQLGGDQFENSGIIRAAMQMGPHIKPIDENGNYPVNPLLALQPNPYSLLTISDEGRIERMLLNSFVDIIPIPDLTIRLKGGMDRGLTKRWNYLPKTTIHGALEFGRASIAETDKNEYLMEATASYVKAIGTDHRLNLLAGVSQQNFYNDYNNVGNTNFISDAFLWNNLGAGSSTKTVGSSRSENVMASYFGRLNYTLKDRYLLTLTVRTDGASVFARNNKWGTFPSIAVGWNIAEEQFFGSLANVVSQFKLRASYGQTGNASIGSNAFAAYYAYPAWLSGNDTRLIGVSLSRLENPDLKWETTTEANLGLDFSLFNGRIDGSLEVYDRVISDLLAFKPINSYHPINTVMANVGETQSKGFELTVSTRNMQTSDFEWRSIFTFSKFKNNWKERAPDWKPAVYQNVDDPIRAIYAREADGIMQVGEDVPSQPELKPGMIKIKDINGYVRDANGNPVVDENGRFQRTGAPDGMIDDADTRLIGTSDPSLIVGMTNIFTYKGFSLNLDFNGMFGRKMADPNFTTYGISADGIYTYGYNALSTVKNRWTPENPSTTQPSSFYGWSPYSVGDFFLQDAWFIRLQNVALSYSLPSKWTGKVFSRASIHVAAQNLFVITPYDGIDPETDAYTAAYPNVKTITTGINLTF</sequence>
<dbReference type="InterPro" id="IPR023997">
    <property type="entry name" value="TonB-dep_OMP_SusC/RagA_CS"/>
</dbReference>
<gene>
    <name evidence="13" type="ORF">EFB08_14540</name>
</gene>
<evidence type="ECO:0000259" key="11">
    <source>
        <dbReference type="Pfam" id="PF00593"/>
    </source>
</evidence>
<evidence type="ECO:0000256" key="8">
    <source>
        <dbReference type="PROSITE-ProRule" id="PRU01360"/>
    </source>
</evidence>
<dbReference type="InterPro" id="IPR008969">
    <property type="entry name" value="CarboxyPept-like_regulatory"/>
</dbReference>
<dbReference type="InterPro" id="IPR036942">
    <property type="entry name" value="Beta-barrel_TonB_sf"/>
</dbReference>
<dbReference type="Pfam" id="PF13715">
    <property type="entry name" value="CarbopepD_reg_2"/>
    <property type="match status" value="1"/>
</dbReference>
<proteinExistence type="inferred from homology"/>
<keyword evidence="14" id="KW-1185">Reference proteome</keyword>
<dbReference type="InterPro" id="IPR000531">
    <property type="entry name" value="Beta-barrel_TonB"/>
</dbReference>
<dbReference type="Gene3D" id="2.40.170.20">
    <property type="entry name" value="TonB-dependent receptor, beta-barrel domain"/>
    <property type="match status" value="1"/>
</dbReference>
<organism evidence="13 14">
    <name type="scientific">Rufibacter latericius</name>
    <dbReference type="NCBI Taxonomy" id="2487040"/>
    <lineage>
        <taxon>Bacteria</taxon>
        <taxon>Pseudomonadati</taxon>
        <taxon>Bacteroidota</taxon>
        <taxon>Cytophagia</taxon>
        <taxon>Cytophagales</taxon>
        <taxon>Hymenobacteraceae</taxon>
        <taxon>Rufibacter</taxon>
    </lineage>
</organism>
<dbReference type="Gene3D" id="2.170.130.10">
    <property type="entry name" value="TonB-dependent receptor, plug domain"/>
    <property type="match status" value="1"/>
</dbReference>
<feature type="domain" description="TonB-dependent receptor-like beta-barrel" evidence="11">
    <location>
        <begin position="540"/>
        <end position="801"/>
    </location>
</feature>
<reference evidence="13 14" key="1">
    <citation type="submission" date="2018-11" db="EMBL/GenBank/DDBJ databases">
        <title>Rufibacter latericius sp. nov., isolated from water in Baiyang Lake.</title>
        <authorList>
            <person name="Yang Y."/>
        </authorList>
    </citation>
    <scope>NUCLEOTIDE SEQUENCE [LARGE SCALE GENOMIC DNA]</scope>
    <source>
        <strain evidence="13 14">R-22-1c-1</strain>
    </source>
</reference>
<dbReference type="InterPro" id="IPR039426">
    <property type="entry name" value="TonB-dep_rcpt-like"/>
</dbReference>
<dbReference type="InterPro" id="IPR023996">
    <property type="entry name" value="TonB-dep_OMP_SusC/RagA"/>
</dbReference>
<keyword evidence="2 8" id="KW-0813">Transport</keyword>
<name>A0A3M9MKD8_9BACT</name>
<feature type="signal peptide" evidence="10">
    <location>
        <begin position="1"/>
        <end position="24"/>
    </location>
</feature>
<dbReference type="GO" id="GO:0009279">
    <property type="term" value="C:cell outer membrane"/>
    <property type="evidence" value="ECO:0007669"/>
    <property type="project" value="UniProtKB-SubCell"/>
</dbReference>
<evidence type="ECO:0000256" key="1">
    <source>
        <dbReference type="ARBA" id="ARBA00004571"/>
    </source>
</evidence>
<protein>
    <submittedName>
        <fullName evidence="13">TonB-dependent receptor</fullName>
    </submittedName>
</protein>
<dbReference type="SUPFAM" id="SSF49464">
    <property type="entry name" value="Carboxypeptidase regulatory domain-like"/>
    <property type="match status" value="1"/>
</dbReference>
<dbReference type="NCBIfam" id="TIGR04056">
    <property type="entry name" value="OMP_RagA_SusC"/>
    <property type="match status" value="1"/>
</dbReference>
<dbReference type="OrthoDB" id="9768177at2"/>
<comment type="similarity">
    <text evidence="8 9">Belongs to the TonB-dependent receptor family.</text>
</comment>
<evidence type="ECO:0000256" key="4">
    <source>
        <dbReference type="ARBA" id="ARBA00022692"/>
    </source>
</evidence>
<dbReference type="Gene3D" id="2.60.40.1120">
    <property type="entry name" value="Carboxypeptidase-like, regulatory domain"/>
    <property type="match status" value="1"/>
</dbReference>
<keyword evidence="4 8" id="KW-0812">Transmembrane</keyword>
<dbReference type="FunFam" id="2.170.130.10:FF:000008">
    <property type="entry name" value="SusC/RagA family TonB-linked outer membrane protein"/>
    <property type="match status" value="1"/>
</dbReference>
<dbReference type="Proteomes" id="UP000272117">
    <property type="component" value="Unassembled WGS sequence"/>
</dbReference>
<comment type="subcellular location">
    <subcellularLocation>
        <location evidence="1 8">Cell outer membrane</location>
        <topology evidence="1 8">Multi-pass membrane protein</topology>
    </subcellularLocation>
</comment>
<accession>A0A3M9MKD8</accession>
<evidence type="ECO:0000256" key="2">
    <source>
        <dbReference type="ARBA" id="ARBA00022448"/>
    </source>
</evidence>
<dbReference type="Pfam" id="PF00593">
    <property type="entry name" value="TonB_dep_Rec_b-barrel"/>
    <property type="match status" value="1"/>
</dbReference>
<dbReference type="SUPFAM" id="SSF56935">
    <property type="entry name" value="Porins"/>
    <property type="match status" value="1"/>
</dbReference>
<dbReference type="AlphaFoldDB" id="A0A3M9MKD8"/>
<dbReference type="EMBL" id="RJJD01000008">
    <property type="protein sequence ID" value="RNI26042.1"/>
    <property type="molecule type" value="Genomic_DNA"/>
</dbReference>
<evidence type="ECO:0000259" key="12">
    <source>
        <dbReference type="Pfam" id="PF07715"/>
    </source>
</evidence>
<dbReference type="PROSITE" id="PS52016">
    <property type="entry name" value="TONB_DEPENDENT_REC_3"/>
    <property type="match status" value="1"/>
</dbReference>
<dbReference type="Pfam" id="PF07715">
    <property type="entry name" value="Plug"/>
    <property type="match status" value="1"/>
</dbReference>
<evidence type="ECO:0000256" key="5">
    <source>
        <dbReference type="ARBA" id="ARBA00023077"/>
    </source>
</evidence>
<dbReference type="InterPro" id="IPR037066">
    <property type="entry name" value="Plug_dom_sf"/>
</dbReference>
<dbReference type="NCBIfam" id="TIGR04057">
    <property type="entry name" value="SusC_RagA_signa"/>
    <property type="match status" value="1"/>
</dbReference>
<keyword evidence="6 8" id="KW-0472">Membrane</keyword>
<feature type="chain" id="PRO_5018032925" evidence="10">
    <location>
        <begin position="25"/>
        <end position="1054"/>
    </location>
</feature>